<organism evidence="2 3">
    <name type="scientific">Parabacteroides gordonii MS-1 = DSM 23371</name>
    <dbReference type="NCBI Taxonomy" id="1203610"/>
    <lineage>
        <taxon>Bacteria</taxon>
        <taxon>Pseudomonadati</taxon>
        <taxon>Bacteroidota</taxon>
        <taxon>Bacteroidia</taxon>
        <taxon>Bacteroidales</taxon>
        <taxon>Tannerellaceae</taxon>
        <taxon>Parabacteroides</taxon>
    </lineage>
</organism>
<sequence length="103" mass="11701">MKLQSISRILWGLCCLLLLWAVVADSIQFSKHPELYPIGCEGLSWSYESSENYILTGWVAIGWSAIGFIASACYRFKYSGKILLVHFVLTLLRCCWICIVIYG</sequence>
<dbReference type="HOGENOM" id="CLU_2385119_0_0_10"/>
<keyword evidence="1" id="KW-0812">Transmembrane</keyword>
<keyword evidence="3" id="KW-1185">Reference proteome</keyword>
<dbReference type="AlphaFoldDB" id="A0A0F5IPG9"/>
<feature type="transmembrane region" description="Helical" evidence="1">
    <location>
        <begin position="83"/>
        <end position="102"/>
    </location>
</feature>
<keyword evidence="1" id="KW-1133">Transmembrane helix</keyword>
<evidence type="ECO:0000313" key="3">
    <source>
        <dbReference type="Proteomes" id="UP000033035"/>
    </source>
</evidence>
<keyword evidence="1" id="KW-0472">Membrane</keyword>
<comment type="caution">
    <text evidence="2">The sequence shown here is derived from an EMBL/GenBank/DDBJ whole genome shotgun (WGS) entry which is preliminary data.</text>
</comment>
<accession>A0A0F5IPG9</accession>
<dbReference type="EMBL" id="AQHW01000029">
    <property type="protein sequence ID" value="KKB47388.1"/>
    <property type="molecule type" value="Genomic_DNA"/>
</dbReference>
<protein>
    <submittedName>
        <fullName evidence="2">Uncharacterized protein</fullName>
    </submittedName>
</protein>
<evidence type="ECO:0000313" key="2">
    <source>
        <dbReference type="EMBL" id="KKB47388.1"/>
    </source>
</evidence>
<dbReference type="Proteomes" id="UP000033035">
    <property type="component" value="Unassembled WGS sequence"/>
</dbReference>
<reference evidence="2 3" key="1">
    <citation type="submission" date="2013-04" db="EMBL/GenBank/DDBJ databases">
        <title>The Genome Sequence of Parabacteroides gordonii DSM 23371.</title>
        <authorList>
            <consortium name="The Broad Institute Genomics Platform"/>
            <person name="Earl A."/>
            <person name="Ward D."/>
            <person name="Feldgarden M."/>
            <person name="Gevers D."/>
            <person name="Martens E."/>
            <person name="Sakamoto M."/>
            <person name="Benno Y."/>
            <person name="Suzuki N."/>
            <person name="Matsunaga N."/>
            <person name="Koshihara K."/>
            <person name="Seki M."/>
            <person name="Komiya H."/>
            <person name="Walker B."/>
            <person name="Young S."/>
            <person name="Zeng Q."/>
            <person name="Gargeya S."/>
            <person name="Fitzgerald M."/>
            <person name="Haas B."/>
            <person name="Abouelleil A."/>
            <person name="Allen A.W."/>
            <person name="Alvarado L."/>
            <person name="Arachchi H.M."/>
            <person name="Berlin A.M."/>
            <person name="Chapman S.B."/>
            <person name="Gainer-Dewar J."/>
            <person name="Goldberg J."/>
            <person name="Griggs A."/>
            <person name="Gujja S."/>
            <person name="Hansen M."/>
            <person name="Howarth C."/>
            <person name="Imamovic A."/>
            <person name="Ireland A."/>
            <person name="Larimer J."/>
            <person name="McCowan C."/>
            <person name="Murphy C."/>
            <person name="Pearson M."/>
            <person name="Poon T.W."/>
            <person name="Priest M."/>
            <person name="Roberts A."/>
            <person name="Saif S."/>
            <person name="Shea T."/>
            <person name="Sisk P."/>
            <person name="Sykes S."/>
            <person name="Wortman J."/>
            <person name="Nusbaum C."/>
            <person name="Birren B."/>
        </authorList>
    </citation>
    <scope>NUCLEOTIDE SEQUENCE [LARGE SCALE GENOMIC DNA]</scope>
    <source>
        <strain evidence="2 3">MS-1</strain>
    </source>
</reference>
<gene>
    <name evidence="2" type="ORF">HMPREF1536_05032</name>
</gene>
<name>A0A0F5IPG9_9BACT</name>
<dbReference type="RefSeq" id="WP_081693363.1">
    <property type="nucleotide sequence ID" value="NZ_AUAE01000035.1"/>
</dbReference>
<feature type="transmembrane region" description="Helical" evidence="1">
    <location>
        <begin position="53"/>
        <end position="76"/>
    </location>
</feature>
<evidence type="ECO:0000256" key="1">
    <source>
        <dbReference type="SAM" id="Phobius"/>
    </source>
</evidence>
<proteinExistence type="predicted"/>